<evidence type="ECO:0000313" key="3">
    <source>
        <dbReference type="EMBL" id="GAG04288.1"/>
    </source>
</evidence>
<protein>
    <recommendedName>
        <fullName evidence="2">4Fe-4S ferredoxin-type domain-containing protein</fullName>
    </recommendedName>
</protein>
<gene>
    <name evidence="3" type="ORF">S01H1_42135</name>
</gene>
<dbReference type="InterPro" id="IPR004453">
    <property type="entry name" value="QueG"/>
</dbReference>
<evidence type="ECO:0000259" key="2">
    <source>
        <dbReference type="PROSITE" id="PS51379"/>
    </source>
</evidence>
<proteinExistence type="predicted"/>
<keyword evidence="1" id="KW-0411">Iron-sulfur</keyword>
<feature type="non-terminal residue" evidence="3">
    <location>
        <position position="1"/>
    </location>
</feature>
<feature type="domain" description="4Fe-4S ferredoxin-type" evidence="2">
    <location>
        <begin position="81"/>
        <end position="109"/>
    </location>
</feature>
<dbReference type="PANTHER" id="PTHR30002">
    <property type="entry name" value="EPOXYQUEUOSINE REDUCTASE"/>
    <property type="match status" value="1"/>
</dbReference>
<dbReference type="SUPFAM" id="SSF46548">
    <property type="entry name" value="alpha-helical ferredoxin"/>
    <property type="match status" value="1"/>
</dbReference>
<dbReference type="AlphaFoldDB" id="X0UVG1"/>
<dbReference type="EMBL" id="BARS01026767">
    <property type="protein sequence ID" value="GAG04288.1"/>
    <property type="molecule type" value="Genomic_DNA"/>
</dbReference>
<dbReference type="PANTHER" id="PTHR30002:SF4">
    <property type="entry name" value="EPOXYQUEUOSINE REDUCTASE"/>
    <property type="match status" value="1"/>
</dbReference>
<dbReference type="GO" id="GO:0008616">
    <property type="term" value="P:tRNA queuosine(34) biosynthetic process"/>
    <property type="evidence" value="ECO:0007669"/>
    <property type="project" value="InterPro"/>
</dbReference>
<dbReference type="InterPro" id="IPR017900">
    <property type="entry name" value="4Fe4S_Fe_S_CS"/>
</dbReference>
<sequence length="214" mass="24131">AIIPPTYNFSADDQVADLLKAYLEPQGYQLRKVRLPEKLLAVRSGLAQYGKNNITYVKGMGSFHRPVVFISDFPCEADSWGEPKAIGQCEKCSACMKACPTDAIGSDRFLLHAERCLTFHNERANDFPEWLSPSWHNSLVGCMICQQVCPANKDVAKWIDAGAAFDREETALILNAVSDDRLPKETFAKLKKMDMMEYYDVLGRNLRAFIEQQV</sequence>
<keyword evidence="1" id="KW-0408">Iron</keyword>
<keyword evidence="1" id="KW-0479">Metal-binding</keyword>
<name>X0UVG1_9ZZZZ</name>
<organism evidence="3">
    <name type="scientific">marine sediment metagenome</name>
    <dbReference type="NCBI Taxonomy" id="412755"/>
    <lineage>
        <taxon>unclassified sequences</taxon>
        <taxon>metagenomes</taxon>
        <taxon>ecological metagenomes</taxon>
    </lineage>
</organism>
<accession>X0UVG1</accession>
<reference evidence="3" key="1">
    <citation type="journal article" date="2014" name="Front. Microbiol.">
        <title>High frequency of phylogenetically diverse reductive dehalogenase-homologous genes in deep subseafloor sedimentary metagenomes.</title>
        <authorList>
            <person name="Kawai M."/>
            <person name="Futagami T."/>
            <person name="Toyoda A."/>
            <person name="Takaki Y."/>
            <person name="Nishi S."/>
            <person name="Hori S."/>
            <person name="Arai W."/>
            <person name="Tsubouchi T."/>
            <person name="Morono Y."/>
            <person name="Uchiyama I."/>
            <person name="Ito T."/>
            <person name="Fujiyama A."/>
            <person name="Inagaki F."/>
            <person name="Takami H."/>
        </authorList>
    </citation>
    <scope>NUCLEOTIDE SEQUENCE</scope>
    <source>
        <strain evidence="3">Expedition CK06-06</strain>
    </source>
</reference>
<dbReference type="Gene3D" id="3.30.70.20">
    <property type="match status" value="1"/>
</dbReference>
<comment type="caution">
    <text evidence="3">The sequence shown here is derived from an EMBL/GenBank/DDBJ whole genome shotgun (WGS) entry which is preliminary data.</text>
</comment>
<dbReference type="InterPro" id="IPR017896">
    <property type="entry name" value="4Fe4S_Fe-S-bd"/>
</dbReference>
<dbReference type="GO" id="GO:0051539">
    <property type="term" value="F:4 iron, 4 sulfur cluster binding"/>
    <property type="evidence" value="ECO:0007669"/>
    <property type="project" value="UniProtKB-KW"/>
</dbReference>
<evidence type="ECO:0000256" key="1">
    <source>
        <dbReference type="ARBA" id="ARBA00022485"/>
    </source>
</evidence>
<dbReference type="PROSITE" id="PS00198">
    <property type="entry name" value="4FE4S_FER_1"/>
    <property type="match status" value="1"/>
</dbReference>
<dbReference type="PROSITE" id="PS51379">
    <property type="entry name" value="4FE4S_FER_2"/>
    <property type="match status" value="1"/>
</dbReference>
<dbReference type="GO" id="GO:0052693">
    <property type="term" value="F:epoxyqueuosine reductase activity"/>
    <property type="evidence" value="ECO:0007669"/>
    <property type="project" value="TreeGrafter"/>
</dbReference>
<dbReference type="Pfam" id="PF13484">
    <property type="entry name" value="Fer4_16"/>
    <property type="match status" value="1"/>
</dbReference>
<keyword evidence="1" id="KW-0004">4Fe-4S</keyword>